<dbReference type="InterPro" id="IPR002933">
    <property type="entry name" value="Peptidase_M20"/>
</dbReference>
<protein>
    <submittedName>
        <fullName evidence="2">Amidohydrolase</fullName>
    </submittedName>
</protein>
<dbReference type="Pfam" id="PF01546">
    <property type="entry name" value="Peptidase_M20"/>
    <property type="match status" value="1"/>
</dbReference>
<dbReference type="Proteomes" id="UP001236415">
    <property type="component" value="Chromosome"/>
</dbReference>
<name>A0ABY8X7N5_9BACL</name>
<dbReference type="PANTHER" id="PTHR11014:SF63">
    <property type="entry name" value="METALLOPEPTIDASE, PUTATIVE (AFU_ORTHOLOGUE AFUA_6G09600)-RELATED"/>
    <property type="match status" value="1"/>
</dbReference>
<dbReference type="SUPFAM" id="SSF53187">
    <property type="entry name" value="Zn-dependent exopeptidases"/>
    <property type="match status" value="1"/>
</dbReference>
<dbReference type="NCBIfam" id="TIGR01891">
    <property type="entry name" value="amidohydrolases"/>
    <property type="match status" value="1"/>
</dbReference>
<dbReference type="InterPro" id="IPR011650">
    <property type="entry name" value="Peptidase_M20_dimer"/>
</dbReference>
<dbReference type="InterPro" id="IPR017439">
    <property type="entry name" value="Amidohydrolase"/>
</dbReference>
<dbReference type="Gene3D" id="3.30.70.360">
    <property type="match status" value="1"/>
</dbReference>
<reference evidence="2 3" key="1">
    <citation type="submission" date="2023-06" db="EMBL/GenBank/DDBJ databases">
        <title>Paenibacillus polygonum sp. nov., an endophytic bacterium, isolated from Polygonum lapathifolium L. in Nanji Wetland National Nature Reserve, South of Poyang Lake, Jiangxi Province, China.</title>
        <authorList>
            <person name="Yu Z."/>
        </authorList>
    </citation>
    <scope>NUCLEOTIDE SEQUENCE [LARGE SCALE GENOMIC DNA]</scope>
    <source>
        <strain evidence="2 3">C31</strain>
    </source>
</reference>
<keyword evidence="3" id="KW-1185">Reference proteome</keyword>
<dbReference type="Pfam" id="PF07687">
    <property type="entry name" value="M20_dimer"/>
    <property type="match status" value="1"/>
</dbReference>
<evidence type="ECO:0000313" key="2">
    <source>
        <dbReference type="EMBL" id="WIV21561.1"/>
    </source>
</evidence>
<dbReference type="PIRSF" id="PIRSF005962">
    <property type="entry name" value="Pept_M20D_amidohydro"/>
    <property type="match status" value="1"/>
</dbReference>
<sequence>MIEWRRHLHQHPELSFQESETSKFIAEHLGSFGLEVVTNVGGHGVIGILRSGRLGPVVMLRADIDALPIQDEKSVPYKSQVDGVMHACGHDGHTSALLATAGYMSEHIDEFIGEIRFLFQPAEELLPGGAVKVIASGALEEVDVIYGIHLWSPIPVGTYASTPGAMMAGADDFYIELKGKGGHGGVPQASIDSIVAGSALVLQMQSIVSRSVDPLQPAVLTIGTIQAGAAQNVIAETYKLSGTVRTFDEETRYIIKERIHTLTNQIAAAYGAEAEIKYLMGYPPVINDEKEAERFFKVVSDEFGAERSSVSPKMMPAEDFAYYLKEKPGCFMFVGAGNEQLDAVYPHHHPRFDFDETAMLDAMKLFIQITKNYLKEYDDRT</sequence>
<dbReference type="Gene3D" id="3.40.630.10">
    <property type="entry name" value="Zn peptidases"/>
    <property type="match status" value="1"/>
</dbReference>
<dbReference type="EMBL" id="CP127162">
    <property type="protein sequence ID" value="WIV21561.1"/>
    <property type="molecule type" value="Genomic_DNA"/>
</dbReference>
<dbReference type="SUPFAM" id="SSF55031">
    <property type="entry name" value="Bacterial exopeptidase dimerisation domain"/>
    <property type="match status" value="1"/>
</dbReference>
<gene>
    <name evidence="2" type="ORF">QPK24_17340</name>
</gene>
<accession>A0ABY8X7N5</accession>
<evidence type="ECO:0000259" key="1">
    <source>
        <dbReference type="Pfam" id="PF07687"/>
    </source>
</evidence>
<evidence type="ECO:0000313" key="3">
    <source>
        <dbReference type="Proteomes" id="UP001236415"/>
    </source>
</evidence>
<dbReference type="RefSeq" id="WP_285749401.1">
    <property type="nucleotide sequence ID" value="NZ_CP127162.1"/>
</dbReference>
<organism evidence="2 3">
    <name type="scientific">Paenibacillus polygoni</name>
    <dbReference type="NCBI Taxonomy" id="3050112"/>
    <lineage>
        <taxon>Bacteria</taxon>
        <taxon>Bacillati</taxon>
        <taxon>Bacillota</taxon>
        <taxon>Bacilli</taxon>
        <taxon>Bacillales</taxon>
        <taxon>Paenibacillaceae</taxon>
        <taxon>Paenibacillus</taxon>
    </lineage>
</organism>
<dbReference type="PANTHER" id="PTHR11014">
    <property type="entry name" value="PEPTIDASE M20 FAMILY MEMBER"/>
    <property type="match status" value="1"/>
</dbReference>
<proteinExistence type="predicted"/>
<feature type="domain" description="Peptidase M20 dimerisation" evidence="1">
    <location>
        <begin position="169"/>
        <end position="269"/>
    </location>
</feature>
<dbReference type="InterPro" id="IPR036264">
    <property type="entry name" value="Bact_exopeptidase_dim_dom"/>
</dbReference>